<dbReference type="InterPro" id="IPR031107">
    <property type="entry name" value="Small_HSP"/>
</dbReference>
<protein>
    <submittedName>
        <fullName evidence="4">Hsp20/alpha crystallin family protein</fullName>
    </submittedName>
</protein>
<dbReference type="InterPro" id="IPR002068">
    <property type="entry name" value="A-crystallin/Hsp20_dom"/>
</dbReference>
<dbReference type="InterPro" id="IPR008978">
    <property type="entry name" value="HSP20-like_chaperone"/>
</dbReference>
<evidence type="ECO:0000313" key="5">
    <source>
        <dbReference type="Proteomes" id="UP001500454"/>
    </source>
</evidence>
<dbReference type="CDD" id="cd06464">
    <property type="entry name" value="ACD_sHsps-like"/>
    <property type="match status" value="1"/>
</dbReference>
<evidence type="ECO:0000256" key="1">
    <source>
        <dbReference type="PROSITE-ProRule" id="PRU00285"/>
    </source>
</evidence>
<dbReference type="Gene3D" id="2.60.40.790">
    <property type="match status" value="1"/>
</dbReference>
<comment type="similarity">
    <text evidence="1 2">Belongs to the small heat shock protein (HSP20) family.</text>
</comment>
<name>A0ABP8IWK9_9BACT</name>
<proteinExistence type="inferred from homology"/>
<dbReference type="PANTHER" id="PTHR11527">
    <property type="entry name" value="HEAT-SHOCK PROTEIN 20 FAMILY MEMBER"/>
    <property type="match status" value="1"/>
</dbReference>
<organism evidence="4 5">
    <name type="scientific">Hymenobacter koreensis</name>
    <dbReference type="NCBI Taxonomy" id="1084523"/>
    <lineage>
        <taxon>Bacteria</taxon>
        <taxon>Pseudomonadati</taxon>
        <taxon>Bacteroidota</taxon>
        <taxon>Cytophagia</taxon>
        <taxon>Cytophagales</taxon>
        <taxon>Hymenobacteraceae</taxon>
        <taxon>Hymenobacter</taxon>
    </lineage>
</organism>
<keyword evidence="5" id="KW-1185">Reference proteome</keyword>
<evidence type="ECO:0000256" key="2">
    <source>
        <dbReference type="RuleBase" id="RU003616"/>
    </source>
</evidence>
<evidence type="ECO:0000259" key="3">
    <source>
        <dbReference type="PROSITE" id="PS01031"/>
    </source>
</evidence>
<accession>A0ABP8IWK9</accession>
<dbReference type="PROSITE" id="PS01031">
    <property type="entry name" value="SHSP"/>
    <property type="match status" value="1"/>
</dbReference>
<sequence length="148" mass="16233">MATQMYNQTPALRPSRAFNAMFNHLLNDSLPGTNRPSGGFVPAADVLETANGFELLLTLPGVPKDSLTIDVQQGTLTVSGERKAPVIEGENGPKVRRMESSYGTFSRQFRLPENINGKAVEAELTDGVLRLVLPFDAEKTARYQIEVR</sequence>
<dbReference type="RefSeq" id="WP_345222180.1">
    <property type="nucleotide sequence ID" value="NZ_BAABHA010000002.1"/>
</dbReference>
<dbReference type="SUPFAM" id="SSF49764">
    <property type="entry name" value="HSP20-like chaperones"/>
    <property type="match status" value="1"/>
</dbReference>
<dbReference type="Pfam" id="PF00011">
    <property type="entry name" value="HSP20"/>
    <property type="match status" value="1"/>
</dbReference>
<feature type="domain" description="SHSP" evidence="3">
    <location>
        <begin position="35"/>
        <end position="148"/>
    </location>
</feature>
<dbReference type="EMBL" id="BAABHA010000002">
    <property type="protein sequence ID" value="GAA4376999.1"/>
    <property type="molecule type" value="Genomic_DNA"/>
</dbReference>
<gene>
    <name evidence="4" type="ORF">GCM10023186_11400</name>
</gene>
<evidence type="ECO:0000313" key="4">
    <source>
        <dbReference type="EMBL" id="GAA4376999.1"/>
    </source>
</evidence>
<comment type="caution">
    <text evidence="4">The sequence shown here is derived from an EMBL/GenBank/DDBJ whole genome shotgun (WGS) entry which is preliminary data.</text>
</comment>
<reference evidence="5" key="1">
    <citation type="journal article" date="2019" name="Int. J. Syst. Evol. Microbiol.">
        <title>The Global Catalogue of Microorganisms (GCM) 10K type strain sequencing project: providing services to taxonomists for standard genome sequencing and annotation.</title>
        <authorList>
            <consortium name="The Broad Institute Genomics Platform"/>
            <consortium name="The Broad Institute Genome Sequencing Center for Infectious Disease"/>
            <person name="Wu L."/>
            <person name="Ma J."/>
        </authorList>
    </citation>
    <scope>NUCLEOTIDE SEQUENCE [LARGE SCALE GENOMIC DNA]</scope>
    <source>
        <strain evidence="5">JCM 17924</strain>
    </source>
</reference>
<dbReference type="Proteomes" id="UP001500454">
    <property type="component" value="Unassembled WGS sequence"/>
</dbReference>